<dbReference type="SMART" id="SM00644">
    <property type="entry name" value="Ami_2"/>
    <property type="match status" value="1"/>
</dbReference>
<keyword evidence="6" id="KW-0963">Cytoplasm</keyword>
<evidence type="ECO:0000256" key="12">
    <source>
        <dbReference type="ARBA" id="ARBA00042615"/>
    </source>
</evidence>
<evidence type="ECO:0000256" key="13">
    <source>
        <dbReference type="SAM" id="Phobius"/>
    </source>
</evidence>
<feature type="transmembrane region" description="Helical" evidence="13">
    <location>
        <begin position="380"/>
        <end position="404"/>
    </location>
</feature>
<dbReference type="Pfam" id="PF01510">
    <property type="entry name" value="Amidase_2"/>
    <property type="match status" value="1"/>
</dbReference>
<evidence type="ECO:0000256" key="7">
    <source>
        <dbReference type="ARBA" id="ARBA00022723"/>
    </source>
</evidence>
<feature type="transmembrane region" description="Helical" evidence="13">
    <location>
        <begin position="183"/>
        <end position="200"/>
    </location>
</feature>
<evidence type="ECO:0000256" key="3">
    <source>
        <dbReference type="ARBA" id="ARBA00004496"/>
    </source>
</evidence>
<protein>
    <recommendedName>
        <fullName evidence="11">1,6-anhydro-N-acetylmuramyl-L-alanine amidase AmpD</fullName>
        <ecNumber evidence="5">3.5.1.28</ecNumber>
    </recommendedName>
    <alternativeName>
        <fullName evidence="12">N-acetylmuramoyl-L-alanine amidase</fullName>
    </alternativeName>
</protein>
<evidence type="ECO:0000256" key="5">
    <source>
        <dbReference type="ARBA" id="ARBA00011901"/>
    </source>
</evidence>
<feature type="transmembrane region" description="Helical" evidence="13">
    <location>
        <begin position="234"/>
        <end position="252"/>
    </location>
</feature>
<comment type="catalytic activity">
    <reaction evidence="1">
        <text>Hydrolyzes the link between N-acetylmuramoyl residues and L-amino acid residues in certain cell-wall glycopeptides.</text>
        <dbReference type="EC" id="3.5.1.28"/>
    </reaction>
</comment>
<evidence type="ECO:0000259" key="14">
    <source>
        <dbReference type="SMART" id="SM00644"/>
    </source>
</evidence>
<accession>Q45UD7</accession>
<evidence type="ECO:0000313" key="15">
    <source>
        <dbReference type="EMBL" id="AAZ38829.1"/>
    </source>
</evidence>
<dbReference type="CDD" id="cd06583">
    <property type="entry name" value="PGRP"/>
    <property type="match status" value="1"/>
</dbReference>
<organism evidence="15">
    <name type="scientific">Pseudomonas aeruginosa</name>
    <dbReference type="NCBI Taxonomy" id="287"/>
    <lineage>
        <taxon>Bacteria</taxon>
        <taxon>Pseudomonadati</taxon>
        <taxon>Pseudomonadota</taxon>
        <taxon>Gammaproteobacteria</taxon>
        <taxon>Pseudomonadales</taxon>
        <taxon>Pseudomonadaceae</taxon>
        <taxon>Pseudomonas</taxon>
    </lineage>
</organism>
<dbReference type="GO" id="GO:0009253">
    <property type="term" value="P:peptidoglycan catabolic process"/>
    <property type="evidence" value="ECO:0007669"/>
    <property type="project" value="InterPro"/>
</dbReference>
<dbReference type="GO" id="GO:0005737">
    <property type="term" value="C:cytoplasm"/>
    <property type="evidence" value="ECO:0007669"/>
    <property type="project" value="UniProtKB-SubCell"/>
</dbReference>
<keyword evidence="8" id="KW-0378">Hydrolase</keyword>
<reference evidence="15" key="1">
    <citation type="journal article" date="2005" name="Antimicrob. Agents Chemother.">
        <title>Molecular mechanisms of beta-lactam resistance mediated by AmpC hyperproduction in Pseudomonas aeruginosa clinical strains.</title>
        <authorList>
            <person name="Juan C."/>
            <person name="Macia M.D."/>
            <person name="Gutierrez O."/>
            <person name="Vidal C."/>
            <person name="Perez J.L."/>
            <person name="Oliver A."/>
        </authorList>
    </citation>
    <scope>NUCLEOTIDE SEQUENCE</scope>
    <source>
        <strain evidence="15">JSG2A1</strain>
    </source>
</reference>
<evidence type="ECO:0000256" key="11">
    <source>
        <dbReference type="ARBA" id="ARBA00039257"/>
    </source>
</evidence>
<dbReference type="GO" id="GO:0005886">
    <property type="term" value="C:plasma membrane"/>
    <property type="evidence" value="ECO:0007669"/>
    <property type="project" value="TreeGrafter"/>
</dbReference>
<evidence type="ECO:0000256" key="8">
    <source>
        <dbReference type="ARBA" id="ARBA00022801"/>
    </source>
</evidence>
<evidence type="ECO:0000256" key="9">
    <source>
        <dbReference type="ARBA" id="ARBA00022833"/>
    </source>
</evidence>
<keyword evidence="13" id="KW-0472">Membrane</keyword>
<dbReference type="GO" id="GO:0046677">
    <property type="term" value="P:response to antibiotic"/>
    <property type="evidence" value="ECO:0007669"/>
    <property type="project" value="TreeGrafter"/>
</dbReference>
<dbReference type="GO" id="GO:0046872">
    <property type="term" value="F:metal ion binding"/>
    <property type="evidence" value="ECO:0007669"/>
    <property type="project" value="UniProtKB-KW"/>
</dbReference>
<comment type="similarity">
    <text evidence="4">Belongs to the N-acetylmuramoyl-L-alanine amidase 2 family.</text>
</comment>
<proteinExistence type="inferred from homology"/>
<evidence type="ECO:0000256" key="1">
    <source>
        <dbReference type="ARBA" id="ARBA00001561"/>
    </source>
</evidence>
<comment type="subcellular location">
    <subcellularLocation>
        <location evidence="3">Cytoplasm</location>
    </subcellularLocation>
</comment>
<evidence type="ECO:0000256" key="2">
    <source>
        <dbReference type="ARBA" id="ARBA00001947"/>
    </source>
</evidence>
<dbReference type="InterPro" id="IPR002502">
    <property type="entry name" value="Amidase_domain"/>
</dbReference>
<dbReference type="FunFam" id="3.40.80.10:FF:000002">
    <property type="entry name" value="1,6-anhydro-N-acetylmuramyl-L-alanine amidase"/>
    <property type="match status" value="1"/>
</dbReference>
<dbReference type="InterPro" id="IPR052966">
    <property type="entry name" value="Beta-lactamase_Reg"/>
</dbReference>
<dbReference type="PANTHER" id="PTHR38684">
    <property type="entry name" value="PROTEIN AMPE"/>
    <property type="match status" value="1"/>
</dbReference>
<keyword evidence="13" id="KW-0812">Transmembrane</keyword>
<dbReference type="Gene3D" id="3.40.80.10">
    <property type="entry name" value="Peptidoglycan recognition protein-like"/>
    <property type="match status" value="1"/>
</dbReference>
<dbReference type="GO" id="GO:0008745">
    <property type="term" value="F:N-acetylmuramoyl-L-alanine amidase activity"/>
    <property type="evidence" value="ECO:0007669"/>
    <property type="project" value="UniProtKB-EC"/>
</dbReference>
<dbReference type="SUPFAM" id="SSF55846">
    <property type="entry name" value="N-acetylmuramoyl-L-alanine amidase-like"/>
    <property type="match status" value="1"/>
</dbReference>
<evidence type="ECO:0000256" key="6">
    <source>
        <dbReference type="ARBA" id="ARBA00022490"/>
    </source>
</evidence>
<dbReference type="EC" id="3.5.1.28" evidence="5"/>
<dbReference type="NCBIfam" id="NF008758">
    <property type="entry name" value="PRK11789.1"/>
    <property type="match status" value="1"/>
</dbReference>
<feature type="transmembrane region" description="Helical" evidence="13">
    <location>
        <begin position="443"/>
        <end position="465"/>
    </location>
</feature>
<feature type="domain" description="N-acetylmuramoyl-L-alanine amidase" evidence="14">
    <location>
        <begin position="18"/>
        <end position="168"/>
    </location>
</feature>
<dbReference type="AlphaFoldDB" id="Q45UD7"/>
<evidence type="ECO:0000256" key="4">
    <source>
        <dbReference type="ARBA" id="ARBA00007553"/>
    </source>
</evidence>
<dbReference type="PANTHER" id="PTHR38684:SF1">
    <property type="entry name" value="PROTEIN AMPE"/>
    <property type="match status" value="1"/>
</dbReference>
<evidence type="ECO:0000256" key="10">
    <source>
        <dbReference type="ARBA" id="ARBA00023316"/>
    </source>
</evidence>
<comment type="cofactor">
    <cofactor evidence="2">
        <name>Zn(2+)</name>
        <dbReference type="ChEBI" id="CHEBI:29105"/>
    </cofactor>
</comment>
<keyword evidence="13" id="KW-1133">Transmembrane helix</keyword>
<dbReference type="GO" id="GO:0071555">
    <property type="term" value="P:cell wall organization"/>
    <property type="evidence" value="ECO:0007669"/>
    <property type="project" value="UniProtKB-KW"/>
</dbReference>
<feature type="transmembrane region" description="Helical" evidence="13">
    <location>
        <begin position="334"/>
        <end position="359"/>
    </location>
</feature>
<dbReference type="Pfam" id="PF17113">
    <property type="entry name" value="AmpE"/>
    <property type="match status" value="1"/>
</dbReference>
<keyword evidence="7" id="KW-0479">Metal-binding</keyword>
<dbReference type="InterPro" id="IPR036505">
    <property type="entry name" value="Amidase/PGRP_sf"/>
</dbReference>
<keyword evidence="9" id="KW-0862">Zinc</keyword>
<dbReference type="InterPro" id="IPR031347">
    <property type="entry name" value="AmpE"/>
</dbReference>
<dbReference type="EMBL" id="DQ114494">
    <property type="protein sequence ID" value="AAZ38829.1"/>
    <property type="molecule type" value="Genomic_DNA"/>
</dbReference>
<name>Q45UD7_PSEAI</name>
<keyword evidence="10" id="KW-0961">Cell wall biogenesis/degradation</keyword>
<sequence>MHFDSVTGWVRGVRHCPSPNFNLRPQGDAVSLLVIHNISLPPGHFGTGKVQAFFQNRLDPNEHPYFEEIRHLTVSAHFLIERDGAITQFVSCHDRAWHAGVSCFDGREACNDFSLGIELEGTDTEPYTDAQYTALAGLTRLLRAAFPAITPERIQGHCDIAPGAQDRSRRGFRLVALPRRIDLFQGGNMTFLVLLLALALEKFSGWRRRIQRDGAWLAWLGLVEDLPSVSRRSWLGLLLAVVLPLLPLALLLTLLQPLAYGWLSLPLHLLVVVYSLGRGDVMADLGPFRDAWRREEAQAAFHVAERDLGILGGSESELIGRVHGHLLWQGYQSFFAVIFWYALLGPVAALAYRLLALALEHARQPALREQAARVRHILDWLPVRALVLSFALVGNFLAVIRVLLHWLLAWDISAAALLGKAGRVASDVEAVELGAAGVASLDALWQLLVRAAVLWYAVFAFCALFL</sequence>